<evidence type="ECO:0000313" key="2">
    <source>
        <dbReference type="EMBL" id="MBS9720155.1"/>
    </source>
</evidence>
<keyword evidence="1" id="KW-1133">Transmembrane helix</keyword>
<proteinExistence type="predicted"/>
<dbReference type="Proteomes" id="UP001297272">
    <property type="component" value="Unassembled WGS sequence"/>
</dbReference>
<gene>
    <name evidence="2" type="ORF">JYU29_05575</name>
</gene>
<keyword evidence="1" id="KW-0812">Transmembrane</keyword>
<evidence type="ECO:0000256" key="1">
    <source>
        <dbReference type="SAM" id="Phobius"/>
    </source>
</evidence>
<reference evidence="2 3" key="1">
    <citation type="submission" date="2021-03" db="EMBL/GenBank/DDBJ databases">
        <title>Tianweitania aestuarii sp. nov., isolated from a tidal flat.</title>
        <authorList>
            <person name="Park S."/>
            <person name="Yoon J.-H."/>
        </authorList>
    </citation>
    <scope>NUCLEOTIDE SEQUENCE [LARGE SCALE GENOMIC DNA]</scope>
    <source>
        <strain evidence="2 3">BSSL-BM11</strain>
    </source>
</reference>
<name>A0ABS5RTL3_9HYPH</name>
<protein>
    <submittedName>
        <fullName evidence="2">Uncharacterized protein</fullName>
    </submittedName>
</protein>
<evidence type="ECO:0000313" key="3">
    <source>
        <dbReference type="Proteomes" id="UP001297272"/>
    </source>
</evidence>
<keyword evidence="3" id="KW-1185">Reference proteome</keyword>
<sequence length="169" mass="19734">MRKRLTFPNIIAAIVCVLAVPWMYWAIMDRKPAASSVSEVITPTVMQGDFLQIDYDVIWASTCEIIAFRYIIDEMQVEWPISAQQRIVEAGPSKFTIRIPVPMAAAPGNALYRGTLRFACNPWQRFFPLEQNLRERQFQIVANPELTWRNRRDVFEGPPIMRRFAWMRP</sequence>
<organism evidence="2 3">
    <name type="scientific">Tianweitania aestuarii</name>
    <dbReference type="NCBI Taxonomy" id="2814886"/>
    <lineage>
        <taxon>Bacteria</taxon>
        <taxon>Pseudomonadati</taxon>
        <taxon>Pseudomonadota</taxon>
        <taxon>Alphaproteobacteria</taxon>
        <taxon>Hyphomicrobiales</taxon>
        <taxon>Phyllobacteriaceae</taxon>
        <taxon>Tianweitania</taxon>
    </lineage>
</organism>
<feature type="transmembrane region" description="Helical" evidence="1">
    <location>
        <begin position="7"/>
        <end position="27"/>
    </location>
</feature>
<comment type="caution">
    <text evidence="2">The sequence shown here is derived from an EMBL/GenBank/DDBJ whole genome shotgun (WGS) entry which is preliminary data.</text>
</comment>
<keyword evidence="1" id="KW-0472">Membrane</keyword>
<dbReference type="RefSeq" id="WP_213983710.1">
    <property type="nucleotide sequence ID" value="NZ_JAFMNX010000001.1"/>
</dbReference>
<accession>A0ABS5RTL3</accession>
<dbReference type="EMBL" id="JAFMNX010000001">
    <property type="protein sequence ID" value="MBS9720155.1"/>
    <property type="molecule type" value="Genomic_DNA"/>
</dbReference>